<dbReference type="Pfam" id="PF01575">
    <property type="entry name" value="MaoC_dehydratas"/>
    <property type="match status" value="1"/>
</dbReference>
<keyword evidence="4" id="KW-1185">Reference proteome</keyword>
<evidence type="ECO:0000256" key="1">
    <source>
        <dbReference type="ARBA" id="ARBA00005254"/>
    </source>
</evidence>
<evidence type="ECO:0000259" key="2">
    <source>
        <dbReference type="Pfam" id="PF01575"/>
    </source>
</evidence>
<dbReference type="RefSeq" id="WP_148766541.1">
    <property type="nucleotide sequence ID" value="NZ_VSRQ01000008.1"/>
</dbReference>
<dbReference type="InterPro" id="IPR002539">
    <property type="entry name" value="MaoC-like_dom"/>
</dbReference>
<gene>
    <name evidence="3" type="ORF">FXF68_33795</name>
</gene>
<dbReference type="InterPro" id="IPR029069">
    <property type="entry name" value="HotDog_dom_sf"/>
</dbReference>
<dbReference type="EMBL" id="VSRQ01000008">
    <property type="protein sequence ID" value="TYK44446.1"/>
    <property type="molecule type" value="Genomic_DNA"/>
</dbReference>
<feature type="domain" description="MaoC-like" evidence="2">
    <location>
        <begin position="14"/>
        <end position="99"/>
    </location>
</feature>
<dbReference type="PANTHER" id="PTHR43841:SF3">
    <property type="entry name" value="(3R)-HYDROXYACYL-ACP DEHYDRATASE SUBUNIT HADB"/>
    <property type="match status" value="1"/>
</dbReference>
<name>A0A5D3F9D6_9ACTN</name>
<evidence type="ECO:0000313" key="3">
    <source>
        <dbReference type="EMBL" id="TYK44446.1"/>
    </source>
</evidence>
<organism evidence="3 4">
    <name type="scientific">Actinomadura decatromicini</name>
    <dbReference type="NCBI Taxonomy" id="2604572"/>
    <lineage>
        <taxon>Bacteria</taxon>
        <taxon>Bacillati</taxon>
        <taxon>Actinomycetota</taxon>
        <taxon>Actinomycetes</taxon>
        <taxon>Streptosporangiales</taxon>
        <taxon>Thermomonosporaceae</taxon>
        <taxon>Actinomadura</taxon>
    </lineage>
</organism>
<protein>
    <submittedName>
        <fullName evidence="3">Dihydroxy-acid dehydratase</fullName>
    </submittedName>
</protein>
<comment type="similarity">
    <text evidence="1">Belongs to the enoyl-CoA hydratase/isomerase family.</text>
</comment>
<accession>A0A5D3F9D6</accession>
<reference evidence="3 4" key="1">
    <citation type="submission" date="2019-08" db="EMBL/GenBank/DDBJ databases">
        <title>Actinomadura sp. nov. CYP1-5 isolated from mountain soil.</title>
        <authorList>
            <person name="Songsumanus A."/>
            <person name="Kuncharoen N."/>
            <person name="Kudo T."/>
            <person name="Yuki M."/>
            <person name="Igarashi Y."/>
            <person name="Tanasupawat S."/>
        </authorList>
    </citation>
    <scope>NUCLEOTIDE SEQUENCE [LARGE SCALE GENOMIC DNA]</scope>
    <source>
        <strain evidence="3 4">CYP1-5</strain>
    </source>
</reference>
<sequence length="144" mass="15387">MKTETRAAEVRVGPLTRTDFVRYAGAGGDFNPIHHDDGFAASAGYPSVFGHGLLTAGILSGFACDWLGRRNLRSYGVRYVAQVWPGDTLILSGEITGTTEDGLARAELRVERESPDGERAVVLRGTATAIVSATVTAVHPEEEK</sequence>
<proteinExistence type="inferred from homology"/>
<dbReference type="Gene3D" id="3.10.129.10">
    <property type="entry name" value="Hotdog Thioesterase"/>
    <property type="match status" value="1"/>
</dbReference>
<dbReference type="SUPFAM" id="SSF54637">
    <property type="entry name" value="Thioesterase/thiol ester dehydrase-isomerase"/>
    <property type="match status" value="1"/>
</dbReference>
<dbReference type="Proteomes" id="UP000323505">
    <property type="component" value="Unassembled WGS sequence"/>
</dbReference>
<dbReference type="PANTHER" id="PTHR43841">
    <property type="entry name" value="3-HYDROXYACYL-THIOESTER DEHYDRATASE HTDX-RELATED"/>
    <property type="match status" value="1"/>
</dbReference>
<evidence type="ECO:0000313" key="4">
    <source>
        <dbReference type="Proteomes" id="UP000323505"/>
    </source>
</evidence>
<comment type="caution">
    <text evidence="3">The sequence shown here is derived from an EMBL/GenBank/DDBJ whole genome shotgun (WGS) entry which is preliminary data.</text>
</comment>
<dbReference type="AlphaFoldDB" id="A0A5D3F9D6"/>